<feature type="domain" description="HDOD" evidence="1">
    <location>
        <begin position="98"/>
        <end position="291"/>
    </location>
</feature>
<dbReference type="SMART" id="SM00471">
    <property type="entry name" value="HDc"/>
    <property type="match status" value="1"/>
</dbReference>
<dbReference type="KEGG" id="mdn:JT25_016470"/>
<gene>
    <name evidence="2" type="ORF">JT25_016470</name>
</gene>
<dbReference type="InterPro" id="IPR013976">
    <property type="entry name" value="HDOD"/>
</dbReference>
<dbReference type="Pfam" id="PF08668">
    <property type="entry name" value="HDOD"/>
    <property type="match status" value="1"/>
</dbReference>
<protein>
    <recommendedName>
        <fullName evidence="1">HDOD domain-containing protein</fullName>
    </recommendedName>
</protein>
<dbReference type="AlphaFoldDB" id="A0A126T8F5"/>
<dbReference type="PANTHER" id="PTHR33525">
    <property type="match status" value="1"/>
</dbReference>
<dbReference type="Gene3D" id="1.10.3210.10">
    <property type="entry name" value="Hypothetical protein af1432"/>
    <property type="match status" value="1"/>
</dbReference>
<dbReference type="CDD" id="cd00077">
    <property type="entry name" value="HDc"/>
    <property type="match status" value="1"/>
</dbReference>
<dbReference type="Proteomes" id="UP000030512">
    <property type="component" value="Chromosome"/>
</dbReference>
<accession>A0A126T8F5</accession>
<evidence type="ECO:0000259" key="1">
    <source>
        <dbReference type="PROSITE" id="PS51833"/>
    </source>
</evidence>
<dbReference type="STRING" id="1538553.JT25_016470"/>
<dbReference type="RefSeq" id="WP_036273282.1">
    <property type="nucleotide sequence ID" value="NZ_CP014476.1"/>
</dbReference>
<dbReference type="PANTHER" id="PTHR33525:SF6">
    <property type="entry name" value="HDOD DOMAIN-CONTAINING PROTEIN"/>
    <property type="match status" value="1"/>
</dbReference>
<dbReference type="InterPro" id="IPR003607">
    <property type="entry name" value="HD/PDEase_dom"/>
</dbReference>
<dbReference type="PROSITE" id="PS51833">
    <property type="entry name" value="HDOD"/>
    <property type="match status" value="1"/>
</dbReference>
<reference evidence="2 3" key="1">
    <citation type="journal article" date="2015" name="Environ. Microbiol.">
        <title>Methane oxidation coupled to nitrate reduction under hypoxia by the Gammaproteobacterium Methylomonas denitrificans, sp. nov. type strain FJG1.</title>
        <authorList>
            <person name="Kits K.D."/>
            <person name="Klotz M.G."/>
            <person name="Stein L.Y."/>
        </authorList>
    </citation>
    <scope>NUCLEOTIDE SEQUENCE [LARGE SCALE GENOMIC DNA]</scope>
    <source>
        <strain evidence="2 3">FJG1</strain>
    </source>
</reference>
<dbReference type="EMBL" id="CP014476">
    <property type="protein sequence ID" value="AMK78054.1"/>
    <property type="molecule type" value="Genomic_DNA"/>
</dbReference>
<keyword evidence="3" id="KW-1185">Reference proteome</keyword>
<evidence type="ECO:0000313" key="3">
    <source>
        <dbReference type="Proteomes" id="UP000030512"/>
    </source>
</evidence>
<dbReference type="InterPro" id="IPR052340">
    <property type="entry name" value="RNase_Y/CdgJ"/>
</dbReference>
<dbReference type="SUPFAM" id="SSF109604">
    <property type="entry name" value="HD-domain/PDEase-like"/>
    <property type="match status" value="1"/>
</dbReference>
<dbReference type="OrthoDB" id="598113at2"/>
<sequence length="348" mass="38163">MFSFLKRIFAGNQTQTPKTNKQTPLHSSAVAAAQKSVPSAAKLHSSPLSSDYAALAASFNDFLLDSGTSSTAPLNEVEHFIRENLEKMLQGDIPESAVPRLPDVGMALLKQLGNTEITTTEIMSYISRDPALASEVLHMANSAMFRPTGCETIANLENAVVILGLENLKMVVSSALMKRMLVIAPVYFKMFGRHLWEHSLNCAHACRALAEIYQRGDANNAYLVGLMHDVGKLAIFGLLSKALGQYLDYTPRGGVFSGIVRDHSAALSAKIAQKWDLPDYLKTALAEQVNGPSIHDYSNYGFILNQANILAEFKAIAEITHNRNKDLEELALEYGIPLALYTQVFSMR</sequence>
<organism evidence="2 3">
    <name type="scientific">Methylomonas denitrificans</name>
    <dbReference type="NCBI Taxonomy" id="1538553"/>
    <lineage>
        <taxon>Bacteria</taxon>
        <taxon>Pseudomonadati</taxon>
        <taxon>Pseudomonadota</taxon>
        <taxon>Gammaproteobacteria</taxon>
        <taxon>Methylococcales</taxon>
        <taxon>Methylococcaceae</taxon>
        <taxon>Methylomonas</taxon>
    </lineage>
</organism>
<proteinExistence type="predicted"/>
<evidence type="ECO:0000313" key="2">
    <source>
        <dbReference type="EMBL" id="AMK78054.1"/>
    </source>
</evidence>
<name>A0A126T8F5_9GAMM</name>